<dbReference type="OrthoDB" id="7871100at2"/>
<dbReference type="EMBL" id="FOMW01000006">
    <property type="protein sequence ID" value="SFE34264.1"/>
    <property type="molecule type" value="Genomic_DNA"/>
</dbReference>
<keyword evidence="1" id="KW-0175">Coiled coil</keyword>
<accession>A0A1I1ZR48</accession>
<evidence type="ECO:0000313" key="2">
    <source>
        <dbReference type="EMBL" id="SFE34264.1"/>
    </source>
</evidence>
<name>A0A1I1ZR48_9RHOB</name>
<organism evidence="2 3">
    <name type="scientific">Sulfitobacter brevis</name>
    <dbReference type="NCBI Taxonomy" id="74348"/>
    <lineage>
        <taxon>Bacteria</taxon>
        <taxon>Pseudomonadati</taxon>
        <taxon>Pseudomonadota</taxon>
        <taxon>Alphaproteobacteria</taxon>
        <taxon>Rhodobacterales</taxon>
        <taxon>Roseobacteraceae</taxon>
        <taxon>Sulfitobacter</taxon>
    </lineage>
</organism>
<reference evidence="2 3" key="1">
    <citation type="submission" date="2016-10" db="EMBL/GenBank/DDBJ databases">
        <authorList>
            <person name="de Groot N.N."/>
        </authorList>
    </citation>
    <scope>NUCLEOTIDE SEQUENCE [LARGE SCALE GENOMIC DNA]</scope>
    <source>
        <strain evidence="2 3">DSM 11443</strain>
    </source>
</reference>
<sequence>MKDIDELQRRITAAMDRVAQGLEKIGNAPAEDPQTAQALEDERTANAQLTDRVRILRNRLENEKAKSENEMGALRKQVEDNLAQVTQLDIELQRVRRTNTQLSDNCEALRKANLEGVGNAQLINTAMLTELESLRAARAADVAEASAIVAVLTPLIEDATAANDANTPENEEKA</sequence>
<dbReference type="STRING" id="74348.SAMN04488523_106229"/>
<dbReference type="RefSeq" id="WP_093923778.1">
    <property type="nucleotide sequence ID" value="NZ_FOMW01000006.1"/>
</dbReference>
<gene>
    <name evidence="2" type="ORF">SAMN04488523_106229</name>
</gene>
<dbReference type="Proteomes" id="UP000198977">
    <property type="component" value="Unassembled WGS sequence"/>
</dbReference>
<keyword evidence="3" id="KW-1185">Reference proteome</keyword>
<proteinExistence type="predicted"/>
<evidence type="ECO:0000313" key="3">
    <source>
        <dbReference type="Proteomes" id="UP000198977"/>
    </source>
</evidence>
<dbReference type="AlphaFoldDB" id="A0A1I1ZR48"/>
<evidence type="ECO:0000256" key="1">
    <source>
        <dbReference type="SAM" id="Coils"/>
    </source>
</evidence>
<protein>
    <submittedName>
        <fullName evidence="2">Uncharacterized protein</fullName>
    </submittedName>
</protein>
<feature type="coiled-coil region" evidence="1">
    <location>
        <begin position="4"/>
        <end position="112"/>
    </location>
</feature>